<protein>
    <submittedName>
        <fullName evidence="2">Uncharacterized protein</fullName>
    </submittedName>
</protein>
<evidence type="ECO:0000313" key="1">
    <source>
        <dbReference type="Proteomes" id="UP000050790"/>
    </source>
</evidence>
<sequence>MQIPYTAITTISIPSVIIVISPSSSLLSSQLCRISKVFYHCLIENGRSFLSRANSNSRDLGILIASQFLQFDCLTSNHKTNFFDT</sequence>
<accession>A0AA84ZTU4</accession>
<organism evidence="1 2">
    <name type="scientific">Schistosoma margrebowiei</name>
    <dbReference type="NCBI Taxonomy" id="48269"/>
    <lineage>
        <taxon>Eukaryota</taxon>
        <taxon>Metazoa</taxon>
        <taxon>Spiralia</taxon>
        <taxon>Lophotrochozoa</taxon>
        <taxon>Platyhelminthes</taxon>
        <taxon>Trematoda</taxon>
        <taxon>Digenea</taxon>
        <taxon>Strigeidida</taxon>
        <taxon>Schistosomatoidea</taxon>
        <taxon>Schistosomatidae</taxon>
        <taxon>Schistosoma</taxon>
    </lineage>
</organism>
<reference evidence="2" key="1">
    <citation type="submission" date="2023-11" db="UniProtKB">
        <authorList>
            <consortium name="WormBaseParasite"/>
        </authorList>
    </citation>
    <scope>IDENTIFICATION</scope>
</reference>
<dbReference type="WBParaSite" id="SMRG1_4660.1">
    <property type="protein sequence ID" value="SMRG1_4660.1"/>
    <property type="gene ID" value="SMRG1_4660"/>
</dbReference>
<dbReference type="AlphaFoldDB" id="A0AA84ZTU4"/>
<dbReference type="Proteomes" id="UP000050790">
    <property type="component" value="Unassembled WGS sequence"/>
</dbReference>
<evidence type="ECO:0000313" key="2">
    <source>
        <dbReference type="WBParaSite" id="SMRG1_4660.1"/>
    </source>
</evidence>
<name>A0AA84ZTU4_9TREM</name>
<proteinExistence type="predicted"/>